<name>A0A7R9K2M7_TIMGE</name>
<proteinExistence type="predicted"/>
<accession>A0A7R9K2M7</accession>
<evidence type="ECO:0000313" key="2">
    <source>
        <dbReference type="EMBL" id="CAD7597395.1"/>
    </source>
</evidence>
<feature type="region of interest" description="Disordered" evidence="1">
    <location>
        <begin position="1"/>
        <end position="27"/>
    </location>
</feature>
<sequence length="185" mass="20579">MYPHLFEGETEIRTPTYPSPTNQSSSARHQFVYERLPALKERVGGGWRRKLRECQEKGGRVEVSASAAQKTFGRHCHGNAIPVGMGSLCTTRVVAHSPLSQVVLHLYLLMTRLVQWRLELWKQGGTCSPERNLTSMLANALVVLSSTAEDGEIEVGRRVHRDEAEGVLESVTCQRLVKIASDISP</sequence>
<protein>
    <submittedName>
        <fullName evidence="2">Uncharacterized protein</fullName>
    </submittedName>
</protein>
<organism evidence="2">
    <name type="scientific">Timema genevievae</name>
    <name type="common">Walking stick</name>
    <dbReference type="NCBI Taxonomy" id="629358"/>
    <lineage>
        <taxon>Eukaryota</taxon>
        <taxon>Metazoa</taxon>
        <taxon>Ecdysozoa</taxon>
        <taxon>Arthropoda</taxon>
        <taxon>Hexapoda</taxon>
        <taxon>Insecta</taxon>
        <taxon>Pterygota</taxon>
        <taxon>Neoptera</taxon>
        <taxon>Polyneoptera</taxon>
        <taxon>Phasmatodea</taxon>
        <taxon>Timematodea</taxon>
        <taxon>Timematoidea</taxon>
        <taxon>Timematidae</taxon>
        <taxon>Timema</taxon>
    </lineage>
</organism>
<dbReference type="AlphaFoldDB" id="A0A7R9K2M7"/>
<gene>
    <name evidence="2" type="ORF">TGEB3V08_LOCUS6749</name>
</gene>
<feature type="compositionally biased region" description="Basic and acidic residues" evidence="1">
    <location>
        <begin position="1"/>
        <end position="12"/>
    </location>
</feature>
<evidence type="ECO:0000256" key="1">
    <source>
        <dbReference type="SAM" id="MobiDB-lite"/>
    </source>
</evidence>
<dbReference type="EMBL" id="OE841831">
    <property type="protein sequence ID" value="CAD7597395.1"/>
    <property type="molecule type" value="Genomic_DNA"/>
</dbReference>
<reference evidence="2" key="1">
    <citation type="submission" date="2020-11" db="EMBL/GenBank/DDBJ databases">
        <authorList>
            <person name="Tran Van P."/>
        </authorList>
    </citation>
    <scope>NUCLEOTIDE SEQUENCE</scope>
</reference>